<keyword evidence="1" id="KW-0812">Transmembrane</keyword>
<name>R4K1E9_CLOPA</name>
<dbReference type="PATRIC" id="fig|86416.3.peg.505"/>
<proteinExistence type="predicted"/>
<evidence type="ECO:0000256" key="1">
    <source>
        <dbReference type="SAM" id="Phobius"/>
    </source>
</evidence>
<dbReference type="RefSeq" id="WP_015613903.1">
    <property type="nucleotide sequence ID" value="NC_021182.1"/>
</dbReference>
<feature type="transmembrane region" description="Helical" evidence="1">
    <location>
        <begin position="12"/>
        <end position="33"/>
    </location>
</feature>
<evidence type="ECO:0000313" key="2">
    <source>
        <dbReference type="EMBL" id="AGK95576.1"/>
    </source>
</evidence>
<feature type="transmembrane region" description="Helical" evidence="1">
    <location>
        <begin position="67"/>
        <end position="86"/>
    </location>
</feature>
<sequence length="100" mass="11532">MINFKKLQIRIQNLATIKYIIISTAILLFFVYLNSGRTGYLDMKFSYSPEKAYQIISDLGNLGRQSYISFLILDFGIIIFFGHYAVINNSLSFKKACNEK</sequence>
<keyword evidence="1" id="KW-1133">Transmembrane helix</keyword>
<gene>
    <name evidence="2" type="ORF">Clopa_0526</name>
</gene>
<dbReference type="Proteomes" id="UP000013523">
    <property type="component" value="Chromosome"/>
</dbReference>
<reference evidence="2 3" key="1">
    <citation type="submission" date="2012-01" db="EMBL/GenBank/DDBJ databases">
        <title>Complete sequence of chromosome of Clostridium pasteurianum BC1.</title>
        <authorList>
            <consortium name="US DOE Joint Genome Institute"/>
            <person name="Lucas S."/>
            <person name="Han J."/>
            <person name="Lapidus A."/>
            <person name="Cheng J.-F."/>
            <person name="Goodwin L."/>
            <person name="Pitluck S."/>
            <person name="Peters L."/>
            <person name="Mikhailova N."/>
            <person name="Teshima H."/>
            <person name="Detter J.C."/>
            <person name="Han C."/>
            <person name="Tapia R."/>
            <person name="Land M."/>
            <person name="Hauser L."/>
            <person name="Kyrpides N."/>
            <person name="Ivanova N."/>
            <person name="Pagani I."/>
            <person name="Dunn J."/>
            <person name="Taghavi S."/>
            <person name="Francis A."/>
            <person name="van der Lelie D."/>
            <person name="Woyke T."/>
        </authorList>
    </citation>
    <scope>NUCLEOTIDE SEQUENCE [LARGE SCALE GENOMIC DNA]</scope>
    <source>
        <strain evidence="2 3">BC1</strain>
    </source>
</reference>
<dbReference type="HOGENOM" id="CLU_2300924_0_0_9"/>
<protein>
    <submittedName>
        <fullName evidence="2">Uncharacterized protein</fullName>
    </submittedName>
</protein>
<keyword evidence="3" id="KW-1185">Reference proteome</keyword>
<dbReference type="KEGG" id="cpas:Clopa_0526"/>
<evidence type="ECO:0000313" key="3">
    <source>
        <dbReference type="Proteomes" id="UP000013523"/>
    </source>
</evidence>
<dbReference type="EMBL" id="CP003261">
    <property type="protein sequence ID" value="AGK95576.1"/>
    <property type="molecule type" value="Genomic_DNA"/>
</dbReference>
<accession>R4K1E9</accession>
<organism evidence="2 3">
    <name type="scientific">Clostridium pasteurianum BC1</name>
    <dbReference type="NCBI Taxonomy" id="86416"/>
    <lineage>
        <taxon>Bacteria</taxon>
        <taxon>Bacillati</taxon>
        <taxon>Bacillota</taxon>
        <taxon>Clostridia</taxon>
        <taxon>Eubacteriales</taxon>
        <taxon>Clostridiaceae</taxon>
        <taxon>Clostridium</taxon>
    </lineage>
</organism>
<keyword evidence="1" id="KW-0472">Membrane</keyword>
<dbReference type="AlphaFoldDB" id="R4K1E9"/>
<dbReference type="STRING" id="86416.Clopa_0526"/>